<feature type="domain" description="Exostosin GT47" evidence="1">
    <location>
        <begin position="198"/>
        <end position="311"/>
    </location>
</feature>
<sequence length="361" mass="41855">MKVFIGTRNFLSLQEERLLVNFVRPLLNLRNLNEDELELKYGFFYRDLVPVQQIEEADFAVLPIGLNWYYKNHQITSVRQLSDKSKELKIPLLITNEGDFGVKSVDPENIIIRQSGYESHRLPNQHASTVFISDPVQGFFNGNIEYRQKGDKAKVGFCGQAASGLIRGAKDSFRTIVRNSLYYAGLSVYEPQVIRSSTRRRSHLLERLRTSDLVEDNFIIRDKYRAGANTPEERYQTTLEFYNNIVDSDYILCVRGGGNFSVRIYETLAMGRIPLFVNTDCVLPFDRVINWKEHVVWVDEPDMNRVDQILADFHANLHPDDFMQLQINNRELWDEYLSGKGFHKHLVSDIIQPLVKKGQSK</sequence>
<proteinExistence type="predicted"/>
<organism evidence="2 3">
    <name type="scientific">Carboxylicivirga linearis</name>
    <dbReference type="NCBI Taxonomy" id="1628157"/>
    <lineage>
        <taxon>Bacteria</taxon>
        <taxon>Pseudomonadati</taxon>
        <taxon>Bacteroidota</taxon>
        <taxon>Bacteroidia</taxon>
        <taxon>Marinilabiliales</taxon>
        <taxon>Marinilabiliaceae</taxon>
        <taxon>Carboxylicivirga</taxon>
    </lineage>
</organism>
<dbReference type="Proteomes" id="UP000708576">
    <property type="component" value="Unassembled WGS sequence"/>
</dbReference>
<dbReference type="Pfam" id="PF03016">
    <property type="entry name" value="Exostosin_GT47"/>
    <property type="match status" value="1"/>
</dbReference>
<dbReference type="RefSeq" id="WP_212216319.1">
    <property type="nucleotide sequence ID" value="NZ_JAGUCO010000008.1"/>
</dbReference>
<dbReference type="InterPro" id="IPR040911">
    <property type="entry name" value="Exostosin_GT47"/>
</dbReference>
<evidence type="ECO:0000313" key="3">
    <source>
        <dbReference type="Proteomes" id="UP000708576"/>
    </source>
</evidence>
<keyword evidence="3" id="KW-1185">Reference proteome</keyword>
<evidence type="ECO:0000259" key="1">
    <source>
        <dbReference type="Pfam" id="PF03016"/>
    </source>
</evidence>
<dbReference type="EMBL" id="JAGUCO010000008">
    <property type="protein sequence ID" value="MBS2099074.1"/>
    <property type="molecule type" value="Genomic_DNA"/>
</dbReference>
<reference evidence="2 3" key="1">
    <citation type="journal article" date="2015" name="Int. J. Syst. Evol. Microbiol.">
        <title>Carboxylicivirga linearis sp. nov., isolated from a sea cucumber culture pond.</title>
        <authorList>
            <person name="Wang F.Q."/>
            <person name="Zhou Y.X."/>
            <person name="Lin X.Z."/>
            <person name="Chen G.J."/>
            <person name="Du Z.J."/>
        </authorList>
    </citation>
    <scope>NUCLEOTIDE SEQUENCE [LARGE SCALE GENOMIC DNA]</scope>
    <source>
        <strain evidence="2 3">FB218</strain>
    </source>
</reference>
<dbReference type="PANTHER" id="PTHR11062">
    <property type="entry name" value="EXOSTOSIN HEPARAN SULFATE GLYCOSYLTRANSFERASE -RELATED"/>
    <property type="match status" value="1"/>
</dbReference>
<name>A0ABS5JVZ3_9BACT</name>
<accession>A0ABS5JVZ3</accession>
<gene>
    <name evidence="2" type="ORF">KEM10_12350</name>
</gene>
<evidence type="ECO:0000313" key="2">
    <source>
        <dbReference type="EMBL" id="MBS2099074.1"/>
    </source>
</evidence>
<protein>
    <submittedName>
        <fullName evidence="2">Exostosin family protein</fullName>
    </submittedName>
</protein>
<dbReference type="InterPro" id="IPR004263">
    <property type="entry name" value="Exostosin"/>
</dbReference>
<comment type="caution">
    <text evidence="2">The sequence shown here is derived from an EMBL/GenBank/DDBJ whole genome shotgun (WGS) entry which is preliminary data.</text>
</comment>